<gene>
    <name evidence="2" type="ORF">SLEP1_g25029</name>
</gene>
<dbReference type="Proteomes" id="UP001054252">
    <property type="component" value="Unassembled WGS sequence"/>
</dbReference>
<evidence type="ECO:0000313" key="2">
    <source>
        <dbReference type="EMBL" id="GKV14114.1"/>
    </source>
</evidence>
<evidence type="ECO:0000313" key="3">
    <source>
        <dbReference type="Proteomes" id="UP001054252"/>
    </source>
</evidence>
<comment type="caution">
    <text evidence="2">The sequence shown here is derived from an EMBL/GenBank/DDBJ whole genome shotgun (WGS) entry which is preliminary data.</text>
</comment>
<keyword evidence="3" id="KW-1185">Reference proteome</keyword>
<organism evidence="2 3">
    <name type="scientific">Rubroshorea leprosula</name>
    <dbReference type="NCBI Taxonomy" id="152421"/>
    <lineage>
        <taxon>Eukaryota</taxon>
        <taxon>Viridiplantae</taxon>
        <taxon>Streptophyta</taxon>
        <taxon>Embryophyta</taxon>
        <taxon>Tracheophyta</taxon>
        <taxon>Spermatophyta</taxon>
        <taxon>Magnoliopsida</taxon>
        <taxon>eudicotyledons</taxon>
        <taxon>Gunneridae</taxon>
        <taxon>Pentapetalae</taxon>
        <taxon>rosids</taxon>
        <taxon>malvids</taxon>
        <taxon>Malvales</taxon>
        <taxon>Dipterocarpaceae</taxon>
        <taxon>Rubroshorea</taxon>
    </lineage>
</organism>
<reference evidence="2 3" key="1">
    <citation type="journal article" date="2021" name="Commun. Biol.">
        <title>The genome of Shorea leprosula (Dipterocarpaceae) highlights the ecological relevance of drought in aseasonal tropical rainforests.</title>
        <authorList>
            <person name="Ng K.K.S."/>
            <person name="Kobayashi M.J."/>
            <person name="Fawcett J.A."/>
            <person name="Hatakeyama M."/>
            <person name="Paape T."/>
            <person name="Ng C.H."/>
            <person name="Ang C.C."/>
            <person name="Tnah L.H."/>
            <person name="Lee C.T."/>
            <person name="Nishiyama T."/>
            <person name="Sese J."/>
            <person name="O'Brien M.J."/>
            <person name="Copetti D."/>
            <person name="Mohd Noor M.I."/>
            <person name="Ong R.C."/>
            <person name="Putra M."/>
            <person name="Sireger I.Z."/>
            <person name="Indrioko S."/>
            <person name="Kosugi Y."/>
            <person name="Izuno A."/>
            <person name="Isagi Y."/>
            <person name="Lee S.L."/>
            <person name="Shimizu K.K."/>
        </authorList>
    </citation>
    <scope>NUCLEOTIDE SEQUENCE [LARGE SCALE GENOMIC DNA]</scope>
    <source>
        <strain evidence="2">214</strain>
    </source>
</reference>
<feature type="region of interest" description="Disordered" evidence="1">
    <location>
        <begin position="48"/>
        <end position="68"/>
    </location>
</feature>
<dbReference type="EMBL" id="BPVZ01000040">
    <property type="protein sequence ID" value="GKV14114.1"/>
    <property type="molecule type" value="Genomic_DNA"/>
</dbReference>
<name>A0AAV5JRU3_9ROSI</name>
<sequence>METSPKRKVKCSVLQRYCNGEENQEMGFDSSVDVGAVAVGNLEMVGFGVSSPKDGQETMETSPKKKFKRSVLHPDCNVAQNREVGFENAAFSDVISRSSDVIPFPSKSPGRYGEDYPEPFLRQSERETAKLMVNRSDDRGFIAVCVCRKRRVNSL</sequence>
<dbReference type="AlphaFoldDB" id="A0AAV5JRU3"/>
<accession>A0AAV5JRU3</accession>
<protein>
    <submittedName>
        <fullName evidence="2">Uncharacterized protein</fullName>
    </submittedName>
</protein>
<evidence type="ECO:0000256" key="1">
    <source>
        <dbReference type="SAM" id="MobiDB-lite"/>
    </source>
</evidence>
<proteinExistence type="predicted"/>